<dbReference type="STRING" id="7868.ENSCMIP00000030736"/>
<dbReference type="OMA" id="ETAFIWI"/>
<evidence type="ECO:0000313" key="2">
    <source>
        <dbReference type="Proteomes" id="UP000314986"/>
    </source>
</evidence>
<reference evidence="1" key="4">
    <citation type="submission" date="2025-08" db="UniProtKB">
        <authorList>
            <consortium name="Ensembl"/>
        </authorList>
    </citation>
    <scope>IDENTIFICATION</scope>
</reference>
<dbReference type="PANTHER" id="PTHR46788">
    <property type="entry name" value="EF-HAND CALCIUM-BINDING DOMAIN-CONTAINING PROTEIN 5"/>
    <property type="match status" value="1"/>
</dbReference>
<reference evidence="2" key="3">
    <citation type="journal article" date="2014" name="Nature">
        <title>Elephant shark genome provides unique insights into gnathostome evolution.</title>
        <authorList>
            <consortium name="International Elephant Shark Genome Sequencing Consortium"/>
            <person name="Venkatesh B."/>
            <person name="Lee A.P."/>
            <person name="Ravi V."/>
            <person name="Maurya A.K."/>
            <person name="Lian M.M."/>
            <person name="Swann J.B."/>
            <person name="Ohta Y."/>
            <person name="Flajnik M.F."/>
            <person name="Sutoh Y."/>
            <person name="Kasahara M."/>
            <person name="Hoon S."/>
            <person name="Gangu V."/>
            <person name="Roy S.W."/>
            <person name="Irimia M."/>
            <person name="Korzh V."/>
            <person name="Kondrychyn I."/>
            <person name="Lim Z.W."/>
            <person name="Tay B.H."/>
            <person name="Tohari S."/>
            <person name="Kong K.W."/>
            <person name="Ho S."/>
            <person name="Lorente-Galdos B."/>
            <person name="Quilez J."/>
            <person name="Marques-Bonet T."/>
            <person name="Raney B.J."/>
            <person name="Ingham P.W."/>
            <person name="Tay A."/>
            <person name="Hillier L.W."/>
            <person name="Minx P."/>
            <person name="Boehm T."/>
            <person name="Wilson R.K."/>
            <person name="Brenner S."/>
            <person name="Warren W.C."/>
        </authorList>
    </citation>
    <scope>NUCLEOTIDE SEQUENCE [LARGE SCALE GENOMIC DNA]</scope>
</reference>
<accession>A0A4W3ITG4</accession>
<reference evidence="2" key="2">
    <citation type="journal article" date="2007" name="PLoS Biol.">
        <title>Survey sequencing and comparative analysis of the elephant shark (Callorhinchus milii) genome.</title>
        <authorList>
            <person name="Venkatesh B."/>
            <person name="Kirkness E.F."/>
            <person name="Loh Y.H."/>
            <person name="Halpern A.L."/>
            <person name="Lee A.P."/>
            <person name="Johnson J."/>
            <person name="Dandona N."/>
            <person name="Viswanathan L.D."/>
            <person name="Tay A."/>
            <person name="Venter J.C."/>
            <person name="Strausberg R.L."/>
            <person name="Brenner S."/>
        </authorList>
    </citation>
    <scope>NUCLEOTIDE SEQUENCE [LARGE SCALE GENOMIC DNA]</scope>
</reference>
<protein>
    <submittedName>
        <fullName evidence="1">Uncharacterized protein</fullName>
    </submittedName>
</protein>
<dbReference type="AlphaFoldDB" id="A0A4W3ITG4"/>
<dbReference type="Gene3D" id="1.20.920.20">
    <property type="match status" value="1"/>
</dbReference>
<keyword evidence="2" id="KW-1185">Reference proteome</keyword>
<dbReference type="Ensembl" id="ENSCMIT00000031205.1">
    <property type="protein sequence ID" value="ENSCMIP00000030736.1"/>
    <property type="gene ID" value="ENSCMIG00000013221.1"/>
</dbReference>
<evidence type="ECO:0000313" key="1">
    <source>
        <dbReference type="Ensembl" id="ENSCMIP00000030736.1"/>
    </source>
</evidence>
<name>A0A4W3ITG4_CALMI</name>
<dbReference type="PANTHER" id="PTHR46788:SF1">
    <property type="entry name" value="EF-HAND CALCIUM-BINDING DOMAIN-CONTAINING PROTEIN 5"/>
    <property type="match status" value="1"/>
</dbReference>
<reference evidence="1" key="5">
    <citation type="submission" date="2025-09" db="UniProtKB">
        <authorList>
            <consortium name="Ensembl"/>
        </authorList>
    </citation>
    <scope>IDENTIFICATION</scope>
</reference>
<reference evidence="2" key="1">
    <citation type="journal article" date="2006" name="Science">
        <title>Ancient noncoding elements conserved in the human genome.</title>
        <authorList>
            <person name="Venkatesh B."/>
            <person name="Kirkness E.F."/>
            <person name="Loh Y.H."/>
            <person name="Halpern A.L."/>
            <person name="Lee A.P."/>
            <person name="Johnson J."/>
            <person name="Dandona N."/>
            <person name="Viswanathan L.D."/>
            <person name="Tay A."/>
            <person name="Venter J.C."/>
            <person name="Strausberg R.L."/>
            <person name="Brenner S."/>
        </authorList>
    </citation>
    <scope>NUCLEOTIDE SEQUENCE [LARGE SCALE GENOMIC DNA]</scope>
</reference>
<organism evidence="1 2">
    <name type="scientific">Callorhinchus milii</name>
    <name type="common">Ghost shark</name>
    <dbReference type="NCBI Taxonomy" id="7868"/>
    <lineage>
        <taxon>Eukaryota</taxon>
        <taxon>Metazoa</taxon>
        <taxon>Chordata</taxon>
        <taxon>Craniata</taxon>
        <taxon>Vertebrata</taxon>
        <taxon>Chondrichthyes</taxon>
        <taxon>Holocephali</taxon>
        <taxon>Chimaeriformes</taxon>
        <taxon>Callorhinchidae</taxon>
        <taxon>Callorhinchus</taxon>
    </lineage>
</organism>
<dbReference type="Proteomes" id="UP000314986">
    <property type="component" value="Unassembled WGS sequence"/>
</dbReference>
<sequence>MGVDTIRDPCKDKGFTKHEINFYQGITRTLSIAYHYVQTQRSILQVLETAFIWIHKRSTTIESLTLYFVDSIGPKDFILQKKMTADNIKGDIEVHSPPITLHRKNNPFREYLFKCAEVSETIITVVKEDMLIIVPIRTLKGKAFAIIVINLGSHREMTDLEYRNMLKMLEILQAATMEILKELVDPKATVLVLEAEQKHKPNRIRILFERCMLQDLRESIQQLDPQLLEKFKNYARPPPANQKIITAILLLIEPKWKVKFSWEKCKAKMGSGFIEKIIKFDPTASDVSIDHFVVGEQIQNVSYLDAWKEGSVVAHYLYNWISVCLSLMEKKLKLRDWYKPPSVCQLPPIKGGHY</sequence>
<proteinExistence type="predicted"/>
<dbReference type="GeneTree" id="ENSGT00940000154049"/>
<dbReference type="InParanoid" id="A0A4W3ITG4"/>